<evidence type="ECO:0000256" key="1">
    <source>
        <dbReference type="SAM" id="MobiDB-lite"/>
    </source>
</evidence>
<name>A0ABD0UDQ6_DENTH</name>
<sequence length="86" mass="9457">MKADGKLPLFAVNPGFPKSSDSADLRDLAEEARESLHSQRAPVVTSDQNVVASDPTGRERLRGANRTATRQPKKNQQRRNKGKSKS</sequence>
<reference evidence="2 3" key="1">
    <citation type="journal article" date="2024" name="Plant Biotechnol. J.">
        <title>Dendrobium thyrsiflorum genome and its molecular insights into genes involved in important horticultural traits.</title>
        <authorList>
            <person name="Chen B."/>
            <person name="Wang J.Y."/>
            <person name="Zheng P.J."/>
            <person name="Li K.L."/>
            <person name="Liang Y.M."/>
            <person name="Chen X.F."/>
            <person name="Zhang C."/>
            <person name="Zhao X."/>
            <person name="He X."/>
            <person name="Zhang G.Q."/>
            <person name="Liu Z.J."/>
            <person name="Xu Q."/>
        </authorList>
    </citation>
    <scope>NUCLEOTIDE SEQUENCE [LARGE SCALE GENOMIC DNA]</scope>
    <source>
        <strain evidence="2">GZMU011</strain>
    </source>
</reference>
<feature type="region of interest" description="Disordered" evidence="1">
    <location>
        <begin position="1"/>
        <end position="86"/>
    </location>
</feature>
<evidence type="ECO:0000313" key="2">
    <source>
        <dbReference type="EMBL" id="KAL0908308.1"/>
    </source>
</evidence>
<dbReference type="AlphaFoldDB" id="A0ABD0UDQ6"/>
<gene>
    <name evidence="2" type="ORF">M5K25_022798</name>
</gene>
<organism evidence="2 3">
    <name type="scientific">Dendrobium thyrsiflorum</name>
    <name type="common">Pinecone-like raceme dendrobium</name>
    <name type="synonym">Orchid</name>
    <dbReference type="NCBI Taxonomy" id="117978"/>
    <lineage>
        <taxon>Eukaryota</taxon>
        <taxon>Viridiplantae</taxon>
        <taxon>Streptophyta</taxon>
        <taxon>Embryophyta</taxon>
        <taxon>Tracheophyta</taxon>
        <taxon>Spermatophyta</taxon>
        <taxon>Magnoliopsida</taxon>
        <taxon>Liliopsida</taxon>
        <taxon>Asparagales</taxon>
        <taxon>Orchidaceae</taxon>
        <taxon>Epidendroideae</taxon>
        <taxon>Malaxideae</taxon>
        <taxon>Dendrobiinae</taxon>
        <taxon>Dendrobium</taxon>
    </lineage>
</organism>
<dbReference type="EMBL" id="JANQDX010000017">
    <property type="protein sequence ID" value="KAL0908308.1"/>
    <property type="molecule type" value="Genomic_DNA"/>
</dbReference>
<comment type="caution">
    <text evidence="2">The sequence shown here is derived from an EMBL/GenBank/DDBJ whole genome shotgun (WGS) entry which is preliminary data.</text>
</comment>
<keyword evidence="3" id="KW-1185">Reference proteome</keyword>
<protein>
    <submittedName>
        <fullName evidence="2">Uncharacterized protein</fullName>
    </submittedName>
</protein>
<dbReference type="Proteomes" id="UP001552299">
    <property type="component" value="Unassembled WGS sequence"/>
</dbReference>
<proteinExistence type="predicted"/>
<accession>A0ABD0UDQ6</accession>
<evidence type="ECO:0000313" key="3">
    <source>
        <dbReference type="Proteomes" id="UP001552299"/>
    </source>
</evidence>
<feature type="compositionally biased region" description="Basic and acidic residues" evidence="1">
    <location>
        <begin position="21"/>
        <end position="37"/>
    </location>
</feature>
<feature type="compositionally biased region" description="Basic residues" evidence="1">
    <location>
        <begin position="71"/>
        <end position="86"/>
    </location>
</feature>